<accession>A0ABN9TMQ3</accession>
<keyword evidence="3" id="KW-1185">Reference proteome</keyword>
<evidence type="ECO:0000313" key="2">
    <source>
        <dbReference type="EMBL" id="CAK0847335.1"/>
    </source>
</evidence>
<name>A0ABN9TMQ3_9DINO</name>
<dbReference type="EMBL" id="CAUYUJ010014893">
    <property type="protein sequence ID" value="CAK0847335.1"/>
    <property type="molecule type" value="Genomic_DNA"/>
</dbReference>
<sequence length="58" mass="5857">MLRVGAGGGVQKVTPKVLSFRQAAPGQPAARPAPAAQVANAPTSWAAGASAWDDEEEL</sequence>
<evidence type="ECO:0000313" key="3">
    <source>
        <dbReference type="Proteomes" id="UP001189429"/>
    </source>
</evidence>
<feature type="compositionally biased region" description="Low complexity" evidence="1">
    <location>
        <begin position="23"/>
        <end position="42"/>
    </location>
</feature>
<reference evidence="2" key="1">
    <citation type="submission" date="2023-10" db="EMBL/GenBank/DDBJ databases">
        <authorList>
            <person name="Chen Y."/>
            <person name="Shah S."/>
            <person name="Dougan E. K."/>
            <person name="Thang M."/>
            <person name="Chan C."/>
        </authorList>
    </citation>
    <scope>NUCLEOTIDE SEQUENCE [LARGE SCALE GENOMIC DNA]</scope>
</reference>
<organism evidence="2 3">
    <name type="scientific">Prorocentrum cordatum</name>
    <dbReference type="NCBI Taxonomy" id="2364126"/>
    <lineage>
        <taxon>Eukaryota</taxon>
        <taxon>Sar</taxon>
        <taxon>Alveolata</taxon>
        <taxon>Dinophyceae</taxon>
        <taxon>Prorocentrales</taxon>
        <taxon>Prorocentraceae</taxon>
        <taxon>Prorocentrum</taxon>
    </lineage>
</organism>
<evidence type="ECO:0000256" key="1">
    <source>
        <dbReference type="SAM" id="MobiDB-lite"/>
    </source>
</evidence>
<gene>
    <name evidence="2" type="ORF">PCOR1329_LOCUS40571</name>
</gene>
<feature type="region of interest" description="Disordered" evidence="1">
    <location>
        <begin position="23"/>
        <end position="58"/>
    </location>
</feature>
<protein>
    <submittedName>
        <fullName evidence="2">Uncharacterized protein</fullName>
    </submittedName>
</protein>
<comment type="caution">
    <text evidence="2">The sequence shown here is derived from an EMBL/GenBank/DDBJ whole genome shotgun (WGS) entry which is preliminary data.</text>
</comment>
<proteinExistence type="predicted"/>
<dbReference type="Proteomes" id="UP001189429">
    <property type="component" value="Unassembled WGS sequence"/>
</dbReference>